<dbReference type="Pfam" id="PF08281">
    <property type="entry name" value="Sigma70_r4_2"/>
    <property type="match status" value="1"/>
</dbReference>
<feature type="domain" description="RNA polymerase sigma-70 region 2" evidence="5">
    <location>
        <begin position="10"/>
        <end position="74"/>
    </location>
</feature>
<dbReference type="InterPro" id="IPR013249">
    <property type="entry name" value="RNA_pol_sigma70_r4_t2"/>
</dbReference>
<evidence type="ECO:0000313" key="9">
    <source>
        <dbReference type="EMBL" id="VFR92265.1"/>
    </source>
</evidence>
<accession>A0A484U060</accession>
<organism evidence="8">
    <name type="scientific">plant metagenome</name>
    <dbReference type="NCBI Taxonomy" id="1297885"/>
    <lineage>
        <taxon>unclassified sequences</taxon>
        <taxon>metagenomes</taxon>
        <taxon>organismal metagenomes</taxon>
    </lineage>
</organism>
<dbReference type="AlphaFoldDB" id="A0A484U060"/>
<dbReference type="SUPFAM" id="SSF88659">
    <property type="entry name" value="Sigma3 and sigma4 domains of RNA polymerase sigma factors"/>
    <property type="match status" value="1"/>
</dbReference>
<evidence type="ECO:0000256" key="2">
    <source>
        <dbReference type="ARBA" id="ARBA00023015"/>
    </source>
</evidence>
<gene>
    <name evidence="7" type="ORF">BRI6_2543</name>
    <name evidence="9" type="ORF">IVO3_2597</name>
    <name evidence="8" type="ORF">RAN3_2411</name>
    <name evidence="10" type="ORF">RAN7_2571</name>
</gene>
<sequence>MAALPDIEQLYAAHAERVRRFLVLKTGDAELAADLLHDCYARLIVRLQEGMPDNVLSYLYTVATHLLIDHRRNHHQARTQAVALETLEEVHDPAAGLDVQADARQRLRRLHDALQELPLRTQQIFQLCRIEGMRYQDAARHLNVSTSAVQKHLALALDFLRERAGTED</sequence>
<dbReference type="GO" id="GO:0003677">
    <property type="term" value="F:DNA binding"/>
    <property type="evidence" value="ECO:0007669"/>
    <property type="project" value="InterPro"/>
</dbReference>
<evidence type="ECO:0000313" key="7">
    <source>
        <dbReference type="EMBL" id="VFR53000.1"/>
    </source>
</evidence>
<dbReference type="InterPro" id="IPR007627">
    <property type="entry name" value="RNA_pol_sigma70_r2"/>
</dbReference>
<comment type="similarity">
    <text evidence="1">Belongs to the sigma-70 factor family. ECF subfamily.</text>
</comment>
<keyword evidence="4" id="KW-0804">Transcription</keyword>
<dbReference type="SUPFAM" id="SSF88946">
    <property type="entry name" value="Sigma2 domain of RNA polymerase sigma factors"/>
    <property type="match status" value="1"/>
</dbReference>
<dbReference type="EMBL" id="CAADIZ010000030">
    <property type="protein sequence ID" value="VFS24790.1"/>
    <property type="molecule type" value="Genomic_DNA"/>
</dbReference>
<dbReference type="EMBL" id="CAADIO010000004">
    <property type="protein sequence ID" value="VFR80502.1"/>
    <property type="molecule type" value="Genomic_DNA"/>
</dbReference>
<dbReference type="InterPro" id="IPR036388">
    <property type="entry name" value="WH-like_DNA-bd_sf"/>
</dbReference>
<feature type="domain" description="RNA polymerase sigma factor 70 region 4 type 2" evidence="6">
    <location>
        <begin position="108"/>
        <end position="159"/>
    </location>
</feature>
<reference evidence="8" key="1">
    <citation type="submission" date="2019-03" db="EMBL/GenBank/DDBJ databases">
        <authorList>
            <person name="Danneels B."/>
        </authorList>
    </citation>
    <scope>NUCLEOTIDE SEQUENCE</scope>
</reference>
<dbReference type="EMBL" id="CAADIP010000031">
    <property type="protein sequence ID" value="VFR92265.1"/>
    <property type="molecule type" value="Genomic_DNA"/>
</dbReference>
<dbReference type="Pfam" id="PF04542">
    <property type="entry name" value="Sigma70_r2"/>
    <property type="match status" value="1"/>
</dbReference>
<evidence type="ECO:0000256" key="4">
    <source>
        <dbReference type="ARBA" id="ARBA00023163"/>
    </source>
</evidence>
<evidence type="ECO:0000256" key="1">
    <source>
        <dbReference type="ARBA" id="ARBA00010641"/>
    </source>
</evidence>
<dbReference type="InterPro" id="IPR014284">
    <property type="entry name" value="RNA_pol_sigma-70_dom"/>
</dbReference>
<name>A0A484U060_9ZZZZ</name>
<keyword evidence="3" id="KW-0731">Sigma factor</keyword>
<proteinExistence type="inferred from homology"/>
<dbReference type="NCBIfam" id="TIGR02937">
    <property type="entry name" value="sigma70-ECF"/>
    <property type="match status" value="1"/>
</dbReference>
<dbReference type="EMBL" id="CAADII010000007">
    <property type="protein sequence ID" value="VFR53000.1"/>
    <property type="molecule type" value="Genomic_DNA"/>
</dbReference>
<dbReference type="InterPro" id="IPR039425">
    <property type="entry name" value="RNA_pol_sigma-70-like"/>
</dbReference>
<keyword evidence="2" id="KW-0805">Transcription regulation</keyword>
<evidence type="ECO:0000313" key="10">
    <source>
        <dbReference type="EMBL" id="VFS24790.1"/>
    </source>
</evidence>
<dbReference type="InterPro" id="IPR013325">
    <property type="entry name" value="RNA_pol_sigma_r2"/>
</dbReference>
<protein>
    <submittedName>
        <fullName evidence="8">FIG006045: Sigma factor, ECF subfamily</fullName>
    </submittedName>
</protein>
<dbReference type="GO" id="GO:0006352">
    <property type="term" value="P:DNA-templated transcription initiation"/>
    <property type="evidence" value="ECO:0007669"/>
    <property type="project" value="InterPro"/>
</dbReference>
<evidence type="ECO:0000259" key="6">
    <source>
        <dbReference type="Pfam" id="PF08281"/>
    </source>
</evidence>
<evidence type="ECO:0000313" key="8">
    <source>
        <dbReference type="EMBL" id="VFR80502.1"/>
    </source>
</evidence>
<evidence type="ECO:0000259" key="5">
    <source>
        <dbReference type="Pfam" id="PF04542"/>
    </source>
</evidence>
<dbReference type="PANTHER" id="PTHR43133">
    <property type="entry name" value="RNA POLYMERASE ECF-TYPE SIGMA FACTO"/>
    <property type="match status" value="1"/>
</dbReference>
<dbReference type="GO" id="GO:0016987">
    <property type="term" value="F:sigma factor activity"/>
    <property type="evidence" value="ECO:0007669"/>
    <property type="project" value="UniProtKB-KW"/>
</dbReference>
<dbReference type="InterPro" id="IPR013324">
    <property type="entry name" value="RNA_pol_sigma_r3/r4-like"/>
</dbReference>
<dbReference type="Gene3D" id="1.10.10.10">
    <property type="entry name" value="Winged helix-like DNA-binding domain superfamily/Winged helix DNA-binding domain"/>
    <property type="match status" value="1"/>
</dbReference>
<dbReference type="PANTHER" id="PTHR43133:SF63">
    <property type="entry name" value="RNA POLYMERASE SIGMA FACTOR FECI-RELATED"/>
    <property type="match status" value="1"/>
</dbReference>
<dbReference type="Gene3D" id="1.10.1740.10">
    <property type="match status" value="1"/>
</dbReference>
<evidence type="ECO:0000256" key="3">
    <source>
        <dbReference type="ARBA" id="ARBA00023082"/>
    </source>
</evidence>